<dbReference type="InterPro" id="IPR050756">
    <property type="entry name" value="CSN3"/>
</dbReference>
<reference evidence="4 5" key="1">
    <citation type="journal article" date="2014" name="Nature">
        <title>The genome of the recently domesticated crop plant sugar beet (Beta vulgaris).</title>
        <authorList>
            <person name="Dohm J.C."/>
            <person name="Minoche A.E."/>
            <person name="Holtgrawe D."/>
            <person name="Capella-Gutierrez S."/>
            <person name="Zakrzewski F."/>
            <person name="Tafer H."/>
            <person name="Rupp O."/>
            <person name="Sorensen T.R."/>
            <person name="Stracke R."/>
            <person name="Reinhardt R."/>
            <person name="Goesmann A."/>
            <person name="Kraft T."/>
            <person name="Schulz B."/>
            <person name="Stadler P.F."/>
            <person name="Schmidt T."/>
            <person name="Gabaldon T."/>
            <person name="Lehrach H."/>
            <person name="Weisshaar B."/>
            <person name="Himmelbauer H."/>
        </authorList>
    </citation>
    <scope>NUCLEOTIDE SEQUENCE [LARGE SCALE GENOMIC DNA]</scope>
    <source>
        <tissue evidence="4">Taproot</tissue>
    </source>
</reference>
<keyword evidence="5" id="KW-1185">Reference proteome</keyword>
<dbReference type="PANTHER" id="PTHR10758:SF1">
    <property type="entry name" value="COP9 SIGNALOSOME COMPLEX SUBUNIT 3"/>
    <property type="match status" value="1"/>
</dbReference>
<evidence type="ECO:0000256" key="2">
    <source>
        <dbReference type="SAM" id="MobiDB-lite"/>
    </source>
</evidence>
<feature type="domain" description="COP9 signalosome complex subunit 3 N-terminal helical repeats" evidence="3">
    <location>
        <begin position="59"/>
        <end position="241"/>
    </location>
</feature>
<keyword evidence="1" id="KW-0963">Cytoplasm</keyword>
<dbReference type="OrthoDB" id="29061at2759"/>
<dbReference type="InterPro" id="IPR055089">
    <property type="entry name" value="COP9_N"/>
</dbReference>
<dbReference type="GO" id="GO:0006511">
    <property type="term" value="P:ubiquitin-dependent protein catabolic process"/>
    <property type="evidence" value="ECO:0007669"/>
    <property type="project" value="TreeGrafter"/>
</dbReference>
<dbReference type="EMBL" id="KQ093304">
    <property type="protein sequence ID" value="KMS94450.1"/>
    <property type="molecule type" value="Genomic_DNA"/>
</dbReference>
<evidence type="ECO:0000256" key="1">
    <source>
        <dbReference type="ARBA" id="ARBA00022490"/>
    </source>
</evidence>
<sequence>MHPESHASASPRKPNADSMKHVKEEMTVKAEKSFRDHCFFSSLEPIVQVFVLDSMLSVKKLSIDYRKAFLTCCLNFLNSANNDSFEAAPPKVMHIVRSFVQSDFISMPETRAIVLPLRRCLERIVADRHAITALHAVFVQLCVSLDMYDVALPLVSSPIYDIHSTFLPTSLEYLSFHYFSGLVYAAFKRFDKALSSFDLAIGAISVQISAIQIAAYKKRVLIDIIVNGSHTPLTKLISPIV</sequence>
<protein>
    <recommendedName>
        <fullName evidence="3">COP9 signalosome complex subunit 3 N-terminal helical repeats domain-containing protein</fullName>
    </recommendedName>
</protein>
<gene>
    <name evidence="4" type="ORF">BVRB_021300</name>
</gene>
<accession>A0A0J8DUF5</accession>
<feature type="non-terminal residue" evidence="4">
    <location>
        <position position="241"/>
    </location>
</feature>
<evidence type="ECO:0000259" key="3">
    <source>
        <dbReference type="Pfam" id="PF22788"/>
    </source>
</evidence>
<dbReference type="Proteomes" id="UP000035740">
    <property type="component" value="Unassembled WGS sequence"/>
</dbReference>
<feature type="region of interest" description="Disordered" evidence="2">
    <location>
        <begin position="1"/>
        <end position="20"/>
    </location>
</feature>
<name>A0A0J8DUF5_BETVV</name>
<dbReference type="Pfam" id="PF22788">
    <property type="entry name" value="COP9_hel_rpt"/>
    <property type="match status" value="1"/>
</dbReference>
<dbReference type="AlphaFoldDB" id="A0A0J8DUF5"/>
<evidence type="ECO:0000313" key="5">
    <source>
        <dbReference type="Proteomes" id="UP000035740"/>
    </source>
</evidence>
<evidence type="ECO:0000313" key="4">
    <source>
        <dbReference type="EMBL" id="KMS94450.1"/>
    </source>
</evidence>
<organism evidence="4 5">
    <name type="scientific">Beta vulgaris subsp. vulgaris</name>
    <name type="common">Beet</name>
    <dbReference type="NCBI Taxonomy" id="3555"/>
    <lineage>
        <taxon>Eukaryota</taxon>
        <taxon>Viridiplantae</taxon>
        <taxon>Streptophyta</taxon>
        <taxon>Embryophyta</taxon>
        <taxon>Tracheophyta</taxon>
        <taxon>Spermatophyta</taxon>
        <taxon>Magnoliopsida</taxon>
        <taxon>eudicotyledons</taxon>
        <taxon>Gunneridae</taxon>
        <taxon>Pentapetalae</taxon>
        <taxon>Caryophyllales</taxon>
        <taxon>Chenopodiaceae</taxon>
        <taxon>Betoideae</taxon>
        <taxon>Beta</taxon>
    </lineage>
</organism>
<dbReference type="GO" id="GO:0008180">
    <property type="term" value="C:COP9 signalosome"/>
    <property type="evidence" value="ECO:0007669"/>
    <property type="project" value="TreeGrafter"/>
</dbReference>
<dbReference type="eggNOG" id="KOG2582">
    <property type="taxonomic scope" value="Eukaryota"/>
</dbReference>
<dbReference type="PANTHER" id="PTHR10758">
    <property type="entry name" value="26S PROTEASOME NON-ATPASE REGULATORY SUBUNIT 3/COP9 SIGNALOSOME COMPLEX SUBUNIT 3"/>
    <property type="match status" value="1"/>
</dbReference>
<proteinExistence type="predicted"/>